<protein>
    <submittedName>
        <fullName evidence="3">Phospholipid phosphatase</fullName>
    </submittedName>
</protein>
<evidence type="ECO:0000256" key="1">
    <source>
        <dbReference type="SAM" id="Phobius"/>
    </source>
</evidence>
<dbReference type="RefSeq" id="WP_068821377.1">
    <property type="nucleotide sequence ID" value="NZ_LWHJ01000011.1"/>
</dbReference>
<keyword evidence="1" id="KW-1133">Transmembrane helix</keyword>
<evidence type="ECO:0000259" key="2">
    <source>
        <dbReference type="SMART" id="SM00014"/>
    </source>
</evidence>
<dbReference type="InterPro" id="IPR000326">
    <property type="entry name" value="PAP2/HPO"/>
</dbReference>
<dbReference type="SMART" id="SM00014">
    <property type="entry name" value="acidPPc"/>
    <property type="match status" value="1"/>
</dbReference>
<feature type="transmembrane region" description="Helical" evidence="1">
    <location>
        <begin position="37"/>
        <end position="53"/>
    </location>
</feature>
<feature type="transmembrane region" description="Helical" evidence="1">
    <location>
        <begin position="160"/>
        <end position="181"/>
    </location>
</feature>
<dbReference type="STRING" id="1826909.A5893_04355"/>
<dbReference type="OrthoDB" id="9789113at2"/>
<dbReference type="Gene3D" id="1.20.144.10">
    <property type="entry name" value="Phosphatidic acid phosphatase type 2/haloperoxidase"/>
    <property type="match status" value="1"/>
</dbReference>
<dbReference type="Proteomes" id="UP000078459">
    <property type="component" value="Unassembled WGS sequence"/>
</dbReference>
<dbReference type="InterPro" id="IPR036938">
    <property type="entry name" value="PAP2/HPO_sf"/>
</dbReference>
<sequence>MLEQLIKLDHQVFHAINTGMSNAFFDWLMPILRDKKVWIPLYIFIIVYFTYNYKLKGFFLVLFLTAAVGIADFTSASMIKPLIKRDRPCQEVSYKQQVISRVPCGVGKSFPSSHATDHFSIAIFMITVFYRRWKWLIYVGIFWAAAISFAQVYVGVHFPIDVVCGMIWGSLIGFLVAKVCIKYLPEFDYKK</sequence>
<proteinExistence type="predicted"/>
<dbReference type="SUPFAM" id="SSF48317">
    <property type="entry name" value="Acid phosphatase/Vanadium-dependent haloperoxidase"/>
    <property type="match status" value="1"/>
</dbReference>
<name>A0A179DP75_9SPHI</name>
<evidence type="ECO:0000313" key="4">
    <source>
        <dbReference type="Proteomes" id="UP000078459"/>
    </source>
</evidence>
<dbReference type="AlphaFoldDB" id="A0A179DP75"/>
<gene>
    <name evidence="3" type="ORF">A5893_04355</name>
</gene>
<accession>A0A179DP75</accession>
<reference evidence="3 4" key="1">
    <citation type="submission" date="2016-04" db="EMBL/GenBank/DDBJ databases">
        <authorList>
            <person name="Evans L.H."/>
            <person name="Alamgir A."/>
            <person name="Owens N."/>
            <person name="Weber N.D."/>
            <person name="Virtaneva K."/>
            <person name="Barbian K."/>
            <person name="Babar A."/>
            <person name="Rosenke K."/>
        </authorList>
    </citation>
    <scope>NUCLEOTIDE SEQUENCE [LARGE SCALE GENOMIC DNA]</scope>
    <source>
        <strain evidence="3 4">CCM 8644</strain>
    </source>
</reference>
<dbReference type="Pfam" id="PF01569">
    <property type="entry name" value="PAP2"/>
    <property type="match status" value="1"/>
</dbReference>
<dbReference type="PANTHER" id="PTHR14969">
    <property type="entry name" value="SPHINGOSINE-1-PHOSPHATE PHOSPHOHYDROLASE"/>
    <property type="match status" value="1"/>
</dbReference>
<comment type="caution">
    <text evidence="3">The sequence shown here is derived from an EMBL/GenBank/DDBJ whole genome shotgun (WGS) entry which is preliminary data.</text>
</comment>
<feature type="transmembrane region" description="Helical" evidence="1">
    <location>
        <begin position="135"/>
        <end position="154"/>
    </location>
</feature>
<keyword evidence="1" id="KW-0812">Transmembrane</keyword>
<evidence type="ECO:0000313" key="3">
    <source>
        <dbReference type="EMBL" id="OAQ42349.1"/>
    </source>
</evidence>
<feature type="transmembrane region" description="Helical" evidence="1">
    <location>
        <begin position="59"/>
        <end position="79"/>
    </location>
</feature>
<organism evidence="3 4">
    <name type="scientific">Pedobacter psychrophilus</name>
    <dbReference type="NCBI Taxonomy" id="1826909"/>
    <lineage>
        <taxon>Bacteria</taxon>
        <taxon>Pseudomonadati</taxon>
        <taxon>Bacteroidota</taxon>
        <taxon>Sphingobacteriia</taxon>
        <taxon>Sphingobacteriales</taxon>
        <taxon>Sphingobacteriaceae</taxon>
        <taxon>Pedobacter</taxon>
    </lineage>
</organism>
<reference evidence="3 4" key="2">
    <citation type="submission" date="2016-06" db="EMBL/GenBank/DDBJ databases">
        <title>Pedobacter psychrophilus sp. nov., isolated from Antarctic fragmentary rock.</title>
        <authorList>
            <person name="Svec P."/>
        </authorList>
    </citation>
    <scope>NUCLEOTIDE SEQUENCE [LARGE SCALE GENOMIC DNA]</scope>
    <source>
        <strain evidence="3 4">CCM 8644</strain>
    </source>
</reference>
<dbReference type="PANTHER" id="PTHR14969:SF13">
    <property type="entry name" value="AT30094P"/>
    <property type="match status" value="1"/>
</dbReference>
<feature type="domain" description="Phosphatidic acid phosphatase type 2/haloperoxidase" evidence="2">
    <location>
        <begin position="58"/>
        <end position="177"/>
    </location>
</feature>
<keyword evidence="4" id="KW-1185">Reference proteome</keyword>
<keyword evidence="1" id="KW-0472">Membrane</keyword>
<dbReference type="EMBL" id="LWHJ01000011">
    <property type="protein sequence ID" value="OAQ42349.1"/>
    <property type="molecule type" value="Genomic_DNA"/>
</dbReference>